<comment type="caution">
    <text evidence="2">The sequence shown here is derived from an EMBL/GenBank/DDBJ whole genome shotgun (WGS) entry which is preliminary data.</text>
</comment>
<dbReference type="SUPFAM" id="SSF55729">
    <property type="entry name" value="Acyl-CoA N-acyltransferases (Nat)"/>
    <property type="match status" value="1"/>
</dbReference>
<dbReference type="EC" id="2.3.1.-" evidence="2"/>
<gene>
    <name evidence="2" type="primary">eis</name>
    <name evidence="2" type="ORF">ACFQEV_04630</name>
</gene>
<dbReference type="GO" id="GO:0016746">
    <property type="term" value="F:acyltransferase activity"/>
    <property type="evidence" value="ECO:0007669"/>
    <property type="project" value="UniProtKB-KW"/>
</dbReference>
<dbReference type="Proteomes" id="UP001596408">
    <property type="component" value="Unassembled WGS sequence"/>
</dbReference>
<name>A0ABD5U0N8_9EURY</name>
<feature type="domain" description="N-acetyltransferase" evidence="1">
    <location>
        <begin position="1"/>
        <end position="151"/>
    </location>
</feature>
<keyword evidence="2" id="KW-0012">Acyltransferase</keyword>
<dbReference type="Pfam" id="PF13530">
    <property type="entry name" value="SCP2_2"/>
    <property type="match status" value="1"/>
</dbReference>
<evidence type="ECO:0000259" key="1">
    <source>
        <dbReference type="PROSITE" id="PS51186"/>
    </source>
</evidence>
<dbReference type="InterPro" id="IPR041380">
    <property type="entry name" value="Acetyltransf_17"/>
</dbReference>
<dbReference type="InterPro" id="IPR051554">
    <property type="entry name" value="Acetyltransferase_Eis"/>
</dbReference>
<keyword evidence="2" id="KW-0808">Transferase</keyword>
<protein>
    <submittedName>
        <fullName evidence="2">Enhanced intracellular survival protein Eis</fullName>
        <ecNumber evidence="2">2.3.1.-</ecNumber>
    </submittedName>
</protein>
<dbReference type="Gene3D" id="3.30.1050.10">
    <property type="entry name" value="SCP2 sterol-binding domain"/>
    <property type="match status" value="1"/>
</dbReference>
<dbReference type="EMBL" id="JBHSXH010000009">
    <property type="protein sequence ID" value="MFC6824282.1"/>
    <property type="molecule type" value="Genomic_DNA"/>
</dbReference>
<dbReference type="InterPro" id="IPR025559">
    <property type="entry name" value="Eis_dom"/>
</dbReference>
<evidence type="ECO:0000313" key="3">
    <source>
        <dbReference type="Proteomes" id="UP001596408"/>
    </source>
</evidence>
<keyword evidence="3" id="KW-1185">Reference proteome</keyword>
<dbReference type="PANTHER" id="PTHR37817:SF1">
    <property type="entry name" value="N-ACETYLTRANSFERASE EIS"/>
    <property type="match status" value="1"/>
</dbReference>
<organism evidence="2 3">
    <name type="scientific">Halopelagius fulvigenes</name>
    <dbReference type="NCBI Taxonomy" id="1198324"/>
    <lineage>
        <taxon>Archaea</taxon>
        <taxon>Methanobacteriati</taxon>
        <taxon>Methanobacteriota</taxon>
        <taxon>Stenosarchaea group</taxon>
        <taxon>Halobacteria</taxon>
        <taxon>Halobacteriales</taxon>
        <taxon>Haloferacaceae</taxon>
    </lineage>
</organism>
<dbReference type="InterPro" id="IPR016181">
    <property type="entry name" value="Acyl_CoA_acyltransferase"/>
</dbReference>
<dbReference type="PANTHER" id="PTHR37817">
    <property type="entry name" value="N-ACETYLTRANSFERASE EIS"/>
    <property type="match status" value="1"/>
</dbReference>
<dbReference type="RefSeq" id="WP_379693019.1">
    <property type="nucleotide sequence ID" value="NZ_JBHSXH010000009.1"/>
</dbReference>
<dbReference type="Gene3D" id="3.40.630.30">
    <property type="match status" value="2"/>
</dbReference>
<dbReference type="SUPFAM" id="SSF55718">
    <property type="entry name" value="SCP-like"/>
    <property type="match status" value="1"/>
</dbReference>
<proteinExistence type="predicted"/>
<dbReference type="InterPro" id="IPR000182">
    <property type="entry name" value="GNAT_dom"/>
</dbReference>
<dbReference type="AlphaFoldDB" id="A0ABD5U0N8"/>
<reference evidence="2 3" key="1">
    <citation type="journal article" date="2019" name="Int. J. Syst. Evol. Microbiol.">
        <title>The Global Catalogue of Microorganisms (GCM) 10K type strain sequencing project: providing services to taxonomists for standard genome sequencing and annotation.</title>
        <authorList>
            <consortium name="The Broad Institute Genomics Platform"/>
            <consortium name="The Broad Institute Genome Sequencing Center for Infectious Disease"/>
            <person name="Wu L."/>
            <person name="Ma J."/>
        </authorList>
    </citation>
    <scope>NUCLEOTIDE SEQUENCE [LARGE SCALE GENOMIC DNA]</scope>
    <source>
        <strain evidence="2 3">YIM 94188</strain>
    </source>
</reference>
<sequence length="405" mass="45560">MHLRTLPDAHLDAFTERINYAFRPTDGPSWDRDEEDHPDLFTPLGFYETPPGETPEVSDLTAVCGTYDFTVRVRGDWHRMPGLAAVASPPETRRRGVVARMLDALLERHRDDGVSLSTLWPFEYPFYRRFGWATANNYARLAAPPEQLSAVASDPAGSFRRLRADEDIDAMRAVHESWATESLAVKRTEGWWRHAVFGGDEPDSFVYGWEDDAGCLRGYVVYAFEEREDGDGRRLNVRELAAADGEAEAHLHRFCRDHDSQVEEVRFVRLPEWVRPIDAYPDPRAATLEIRPGPMVRIVDVASALTDVSYDAEGSVTLGVRDDRCEWNDAAFRLDVADGDATCRRVEGGAETDGEVEIGALSQLLVGARTVEEAVRAGDASVEGEAAQTLERLFPRERTFLRERF</sequence>
<dbReference type="InterPro" id="IPR036527">
    <property type="entry name" value="SCP2_sterol-bd_dom_sf"/>
</dbReference>
<accession>A0ABD5U0N8</accession>
<evidence type="ECO:0000313" key="2">
    <source>
        <dbReference type="EMBL" id="MFC6824282.1"/>
    </source>
</evidence>
<dbReference type="Pfam" id="PF17668">
    <property type="entry name" value="Acetyltransf_17"/>
    <property type="match status" value="1"/>
</dbReference>
<dbReference type="PROSITE" id="PS51186">
    <property type="entry name" value="GNAT"/>
    <property type="match status" value="1"/>
</dbReference>
<dbReference type="Pfam" id="PF13527">
    <property type="entry name" value="Acetyltransf_9"/>
    <property type="match status" value="1"/>
</dbReference>